<accession>A0A6A0A4A0</accession>
<evidence type="ECO:0000256" key="1">
    <source>
        <dbReference type="SAM" id="MobiDB-lite"/>
    </source>
</evidence>
<evidence type="ECO:0000313" key="2">
    <source>
        <dbReference type="EMBL" id="GFH27474.1"/>
    </source>
</evidence>
<dbReference type="EMBL" id="BLLF01003487">
    <property type="protein sequence ID" value="GFH27474.1"/>
    <property type="molecule type" value="Genomic_DNA"/>
</dbReference>
<sequence>MEEQGSGQMEIRVWVRTEVPAAAEAAVACGWQESMAGYTGRTPLWSSMHPSAVLPAHRGGMPTDSANCSAVSGPAWLMSTLGSLAHVDESPGSDQCCHASLDSLEAQAGQPGQQGQQGQQGRGCVPELAGLAPRSGEVHEAFQGKSAGEVSLQSLNVPSLDGFGSVAGSSLPAHGLSWEHILNKLDVGAADHLTLIVMEHAKCGTLLSAIRVGLPAVRRPWGGGIYWEPCSARWAATRHLTSRSPGRGASGAGACAT</sequence>
<organism evidence="2 3">
    <name type="scientific">Haematococcus lacustris</name>
    <name type="common">Green alga</name>
    <name type="synonym">Haematococcus pluvialis</name>
    <dbReference type="NCBI Taxonomy" id="44745"/>
    <lineage>
        <taxon>Eukaryota</taxon>
        <taxon>Viridiplantae</taxon>
        <taxon>Chlorophyta</taxon>
        <taxon>core chlorophytes</taxon>
        <taxon>Chlorophyceae</taxon>
        <taxon>CS clade</taxon>
        <taxon>Chlamydomonadales</taxon>
        <taxon>Haematococcaceae</taxon>
        <taxon>Haematococcus</taxon>
    </lineage>
</organism>
<dbReference type="AlphaFoldDB" id="A0A6A0A4A0"/>
<protein>
    <submittedName>
        <fullName evidence="2">Uncharacterized protein</fullName>
    </submittedName>
</protein>
<feature type="region of interest" description="Disordered" evidence="1">
    <location>
        <begin position="106"/>
        <end position="125"/>
    </location>
</feature>
<reference evidence="2 3" key="1">
    <citation type="submission" date="2020-02" db="EMBL/GenBank/DDBJ databases">
        <title>Draft genome sequence of Haematococcus lacustris strain NIES-144.</title>
        <authorList>
            <person name="Morimoto D."/>
            <person name="Nakagawa S."/>
            <person name="Yoshida T."/>
            <person name="Sawayama S."/>
        </authorList>
    </citation>
    <scope>NUCLEOTIDE SEQUENCE [LARGE SCALE GENOMIC DNA]</scope>
    <source>
        <strain evidence="2 3">NIES-144</strain>
    </source>
</reference>
<feature type="compositionally biased region" description="Low complexity" evidence="1">
    <location>
        <begin position="107"/>
        <end position="123"/>
    </location>
</feature>
<proteinExistence type="predicted"/>
<dbReference type="Proteomes" id="UP000485058">
    <property type="component" value="Unassembled WGS sequence"/>
</dbReference>
<keyword evidence="3" id="KW-1185">Reference proteome</keyword>
<evidence type="ECO:0000313" key="3">
    <source>
        <dbReference type="Proteomes" id="UP000485058"/>
    </source>
</evidence>
<gene>
    <name evidence="2" type="ORF">HaLaN_25799</name>
</gene>
<comment type="caution">
    <text evidence="2">The sequence shown here is derived from an EMBL/GenBank/DDBJ whole genome shotgun (WGS) entry which is preliminary data.</text>
</comment>
<name>A0A6A0A4A0_HAELA</name>